<organism evidence="1 2">
    <name type="scientific">Cirrhinus mrigala</name>
    <name type="common">Mrigala</name>
    <dbReference type="NCBI Taxonomy" id="683832"/>
    <lineage>
        <taxon>Eukaryota</taxon>
        <taxon>Metazoa</taxon>
        <taxon>Chordata</taxon>
        <taxon>Craniata</taxon>
        <taxon>Vertebrata</taxon>
        <taxon>Euteleostomi</taxon>
        <taxon>Actinopterygii</taxon>
        <taxon>Neopterygii</taxon>
        <taxon>Teleostei</taxon>
        <taxon>Ostariophysi</taxon>
        <taxon>Cypriniformes</taxon>
        <taxon>Cyprinidae</taxon>
        <taxon>Labeoninae</taxon>
        <taxon>Labeonini</taxon>
        <taxon>Cirrhinus</taxon>
    </lineage>
</organism>
<protein>
    <submittedName>
        <fullName evidence="1">Uncharacterized protein</fullName>
    </submittedName>
</protein>
<feature type="non-terminal residue" evidence="1">
    <location>
        <position position="104"/>
    </location>
</feature>
<proteinExistence type="predicted"/>
<dbReference type="Proteomes" id="UP001529510">
    <property type="component" value="Unassembled WGS sequence"/>
</dbReference>
<sequence>MNFIMCHSIDQQGSRLPSGQMEQLADLDFATDTAYDDGPGAGVSEDQALIQWFYNQDLARWLCPRMSTCNHQPPENRGGQSISVVLGDGDEDHAIVYRIGKATM</sequence>
<evidence type="ECO:0000313" key="2">
    <source>
        <dbReference type="Proteomes" id="UP001529510"/>
    </source>
</evidence>
<comment type="caution">
    <text evidence="1">The sequence shown here is derived from an EMBL/GenBank/DDBJ whole genome shotgun (WGS) entry which is preliminary data.</text>
</comment>
<accession>A0ABD0RRA9</accession>
<dbReference type="AlphaFoldDB" id="A0ABD0RRA9"/>
<reference evidence="1 2" key="1">
    <citation type="submission" date="2024-05" db="EMBL/GenBank/DDBJ databases">
        <title>Genome sequencing and assembly of Indian major carp, Cirrhinus mrigala (Hamilton, 1822).</title>
        <authorList>
            <person name="Mohindra V."/>
            <person name="Chowdhury L.M."/>
            <person name="Lal K."/>
            <person name="Jena J.K."/>
        </authorList>
    </citation>
    <scope>NUCLEOTIDE SEQUENCE [LARGE SCALE GENOMIC DNA]</scope>
    <source>
        <strain evidence="1">CM1030</strain>
        <tissue evidence="1">Blood</tissue>
    </source>
</reference>
<name>A0ABD0RRA9_CIRMR</name>
<dbReference type="EMBL" id="JAMKFB020000002">
    <property type="protein sequence ID" value="KAL0201082.1"/>
    <property type="molecule type" value="Genomic_DNA"/>
</dbReference>
<gene>
    <name evidence="1" type="ORF">M9458_004269</name>
</gene>
<evidence type="ECO:0000313" key="1">
    <source>
        <dbReference type="EMBL" id="KAL0201082.1"/>
    </source>
</evidence>
<keyword evidence="2" id="KW-1185">Reference proteome</keyword>